<dbReference type="Proteomes" id="UP001190700">
    <property type="component" value="Unassembled WGS sequence"/>
</dbReference>
<feature type="domain" description="Fe/B12 periplasmic-binding" evidence="1">
    <location>
        <begin position="99"/>
        <end position="254"/>
    </location>
</feature>
<evidence type="ECO:0000259" key="1">
    <source>
        <dbReference type="Pfam" id="PF01497"/>
    </source>
</evidence>
<organism evidence="2 3">
    <name type="scientific">Cymbomonas tetramitiformis</name>
    <dbReference type="NCBI Taxonomy" id="36881"/>
    <lineage>
        <taxon>Eukaryota</taxon>
        <taxon>Viridiplantae</taxon>
        <taxon>Chlorophyta</taxon>
        <taxon>Pyramimonadophyceae</taxon>
        <taxon>Pyramimonadales</taxon>
        <taxon>Pyramimonadaceae</taxon>
        <taxon>Cymbomonas</taxon>
    </lineage>
</organism>
<dbReference type="PANTHER" id="PTHR42860">
    <property type="entry name" value="VITAMIN B12-BINDING PROTEIN"/>
    <property type="match status" value="1"/>
</dbReference>
<comment type="caution">
    <text evidence="2">The sequence shown here is derived from an EMBL/GenBank/DDBJ whole genome shotgun (WGS) entry which is preliminary data.</text>
</comment>
<dbReference type="InterPro" id="IPR051030">
    <property type="entry name" value="Vitamin_B12-ABC_binding"/>
</dbReference>
<sequence>MATSATSRIRVVSLLPSLTDTICHLELQDLLVGRSHECEGLSTHHAEICTSSKIDEVIQSSEDIDAAHGSVSSALWSGVFDRSLPPEILIEWGLGVYRTNVEALRSLRPDIVLTQVQLANDPDAKTKMEAALRSFLGTPVQIFHSDPQRLEDVWLEIQAVADLVGAPGRGHAGMTKLRQRISAATAVAPAGQACKRVACVQWSSPLYVASGYFTELIRLAGGKNAVDRVDVHSACMTDAELEAAQPDILLYTVCSVPMTSVLESAREEIPRRFGRLTKAVAAVADGCRLFNRPGPLLVDTLEMLVELLHPVATPPSRHYARSWCYVDKSLHDSAVQTASDLDGVMQYSI</sequence>
<evidence type="ECO:0000313" key="2">
    <source>
        <dbReference type="EMBL" id="KAK3283423.1"/>
    </source>
</evidence>
<dbReference type="EMBL" id="LGRX02002786">
    <property type="protein sequence ID" value="KAK3283423.1"/>
    <property type="molecule type" value="Genomic_DNA"/>
</dbReference>
<proteinExistence type="predicted"/>
<dbReference type="Pfam" id="PF01497">
    <property type="entry name" value="Peripla_BP_2"/>
    <property type="match status" value="1"/>
</dbReference>
<keyword evidence="3" id="KW-1185">Reference proteome</keyword>
<dbReference type="SUPFAM" id="SSF53807">
    <property type="entry name" value="Helical backbone' metal receptor"/>
    <property type="match status" value="1"/>
</dbReference>
<accession>A0AAE0GSL6</accession>
<dbReference type="Gene3D" id="3.40.50.1980">
    <property type="entry name" value="Nitrogenase molybdenum iron protein domain"/>
    <property type="match status" value="2"/>
</dbReference>
<gene>
    <name evidence="2" type="ORF">CYMTET_8879</name>
</gene>
<dbReference type="InterPro" id="IPR002491">
    <property type="entry name" value="ABC_transptr_periplasmic_BD"/>
</dbReference>
<dbReference type="PANTHER" id="PTHR42860:SF3">
    <property type="entry name" value="FE_B12 PERIPLASMIC-BINDING DOMAIN-CONTAINING PROTEIN"/>
    <property type="match status" value="1"/>
</dbReference>
<reference evidence="2 3" key="1">
    <citation type="journal article" date="2015" name="Genome Biol. Evol.">
        <title>Comparative Genomics of a Bacterivorous Green Alga Reveals Evolutionary Causalities and Consequences of Phago-Mixotrophic Mode of Nutrition.</title>
        <authorList>
            <person name="Burns J.A."/>
            <person name="Paasch A."/>
            <person name="Narechania A."/>
            <person name="Kim E."/>
        </authorList>
    </citation>
    <scope>NUCLEOTIDE SEQUENCE [LARGE SCALE GENOMIC DNA]</scope>
    <source>
        <strain evidence="2 3">PLY_AMNH</strain>
    </source>
</reference>
<name>A0AAE0GSL6_9CHLO</name>
<protein>
    <recommendedName>
        <fullName evidence="1">Fe/B12 periplasmic-binding domain-containing protein</fullName>
    </recommendedName>
</protein>
<dbReference type="AlphaFoldDB" id="A0AAE0GSL6"/>
<evidence type="ECO:0000313" key="3">
    <source>
        <dbReference type="Proteomes" id="UP001190700"/>
    </source>
</evidence>